<dbReference type="KEGG" id="pab:PAB1095"/>
<proteinExistence type="predicted"/>
<dbReference type="RefSeq" id="WP_010868788.1">
    <property type="nucleotide sequence ID" value="NC_000868.1"/>
</dbReference>
<feature type="transmembrane region" description="Helical" evidence="1">
    <location>
        <begin position="163"/>
        <end position="194"/>
    </location>
</feature>
<sequence length="756" mass="86601">MKRKLYYLTLATISVIEYIPLYLAPSPPALQINGNGHLFKVHKLMTSGWKPWIEDWYAGYPFLRFYPPLSYLTAGVLGKVLGSDTKGYAATLMLTSFLGALALHHYLKSTGREPCISPLIFLLFPWHLTVSYIEGNFPRANAIHLAPLFLLSLYWLREKRERYLIASALGISIVALTHYSILPLLIITGILILWDDLRTMTALGNGIKVLGAVIGLTSFWYVPFLFDKKWVEFWNISENKALFKSFSLNPTLLKSPFGILLILLLLIFAIFAIKNLVDRKKVILAGLYLYLSLGFYSPTTWLYSFPLLSIVPPYRWFDLEALIIPLLIGESLKRVQRKSMVALVIIPFTVLAFMNVPKINPYPQDLIKICENIKEEPGDDWRIFVLTDVGEAINSYLPAICKKPTLNGWYHEGSPTKAGERRMIYILTYGGNLTPYLKAYAVRFLITPKEINGYEMVLRIGKYKVYKGDTSFFQPVSVIVMGKYYELPFDFVYIKDTKIISGQPNVVVLYIGQPSKEEESMLWKFIKNGGTVIWVPETKGEFLGIKAEIRAISNDELRSSLFNVSRFSPFSYNHRSWYAPVFSSNIVRPLISVGNYTLIGEVRIGNGTLYLAGGNLIFHALSYKSSYEISIIRALIGNMDKSTIVNYKLLERSDGRLVAEINSTERTLIRVSEAYYPYWKGYINGREVRLFRDYRTGLMIFTFPRNGTLVIEFKDPFLPLRRYSLVGWIILTAYLVIETGKTYKKRYLHSIFEGRR</sequence>
<feature type="transmembrane region" description="Helical" evidence="1">
    <location>
        <begin position="282"/>
        <end position="302"/>
    </location>
</feature>
<gene>
    <name evidence="3" type="ordered locus">PAB1095</name>
</gene>
<dbReference type="STRING" id="272844.PAB1095"/>
<keyword evidence="5" id="KW-1185">Reference proteome</keyword>
<dbReference type="Proteomes" id="UP000000810">
    <property type="component" value="Chromosome"/>
</dbReference>
<dbReference type="AlphaFoldDB" id="Q9UY38"/>
<dbReference type="Proteomes" id="UP000009139">
    <property type="component" value="Chromosome"/>
</dbReference>
<dbReference type="OrthoDB" id="86324at2157"/>
<evidence type="ECO:0000259" key="2">
    <source>
        <dbReference type="Pfam" id="PF10131"/>
    </source>
</evidence>
<reference evidence="3" key="2">
    <citation type="journal article" date="2000" name="J. Mol. Biol.">
        <title>Archaeal homologs of eukaryotic methylation guide small nucleolar RNAs: lessons from the Pyrococcus genomes.</title>
        <authorList>
            <person name="Gaspin C."/>
            <person name="Cavaille J."/>
            <person name="Erauso G."/>
        </authorList>
    </citation>
    <scope>NUCLEOTIDE SEQUENCE</scope>
    <source>
        <strain evidence="3">Orsay</strain>
    </source>
</reference>
<feature type="domain" description="Membrane protein 6-pyruvoyl-tetrahydropterin synthase-related" evidence="2">
    <location>
        <begin position="63"/>
        <end position="619"/>
    </location>
</feature>
<feature type="transmembrane region" description="Helical" evidence="1">
    <location>
        <begin position="339"/>
        <end position="356"/>
    </location>
</feature>
<feature type="transmembrane region" description="Helical" evidence="1">
    <location>
        <begin position="87"/>
        <end position="107"/>
    </location>
</feature>
<dbReference type="EMBL" id="AJ248288">
    <property type="protein sequence ID" value="CAB50574.1"/>
    <property type="molecule type" value="Genomic_DNA"/>
</dbReference>
<keyword evidence="1" id="KW-1133">Transmembrane helix</keyword>
<dbReference type="Pfam" id="PF10131">
    <property type="entry name" value="PTPS_related"/>
    <property type="match status" value="1"/>
</dbReference>
<reference evidence="3 5" key="4">
    <citation type="journal article" date="2003" name="Mol. Microbiol.">
        <title>An integrated analysis of the genome of the hyperthermophilic archaeon Pyrococcus abyssi.</title>
        <authorList>
            <person name="Cohen G."/>
            <person name="Barbe V."/>
            <person name="Flament D."/>
            <person name="Galperin M."/>
            <person name="Heilig R."/>
            <person name="Ripp R."/>
            <person name="Lecompte O."/>
            <person name="Prieur D."/>
            <person name="Poch O."/>
            <person name="Quellerou J."/>
            <person name="Thierry J.C."/>
            <person name="Van der Oost J."/>
            <person name="Weissenbach J."/>
            <person name="Zivanovic Y."/>
            <person name="Forterre P."/>
        </authorList>
    </citation>
    <scope>NUCLEOTIDE SEQUENCE [LARGE SCALE GENOMIC DNA]</scope>
    <source>
        <strain evidence="5">GE5 / Orsay</strain>
        <strain evidence="3">Orsay</strain>
    </source>
</reference>
<name>Q9UY38_PYRAB</name>
<dbReference type="HOGENOM" id="CLU_369068_0_0_2"/>
<evidence type="ECO:0000256" key="1">
    <source>
        <dbReference type="SAM" id="Phobius"/>
    </source>
</evidence>
<dbReference type="PIR" id="H75016">
    <property type="entry name" value="H75016"/>
</dbReference>
<dbReference type="EMBL" id="HE613800">
    <property type="protein sequence ID" value="CCE71138.1"/>
    <property type="molecule type" value="Genomic_DNA"/>
</dbReference>
<evidence type="ECO:0000313" key="5">
    <source>
        <dbReference type="Proteomes" id="UP000000810"/>
    </source>
</evidence>
<dbReference type="eggNOG" id="arCOG07110">
    <property type="taxonomic scope" value="Archaea"/>
</dbReference>
<feature type="transmembrane region" description="Helical" evidence="1">
    <location>
        <begin position="5"/>
        <end position="23"/>
    </location>
</feature>
<reference evidence="3" key="1">
    <citation type="submission" date="1999-07" db="EMBL/GenBank/DDBJ databases">
        <authorList>
            <person name="Genoscope"/>
        </authorList>
    </citation>
    <scope>NUCLEOTIDE SEQUENCE</scope>
    <source>
        <strain evidence="3">Orsay</strain>
    </source>
</reference>
<accession>Q9UY38</accession>
<dbReference type="InterPro" id="IPR018776">
    <property type="entry name" value="Membrane_prot_PTPS-rel_domain"/>
</dbReference>
<feature type="transmembrane region" description="Helical" evidence="1">
    <location>
        <begin position="139"/>
        <end position="156"/>
    </location>
</feature>
<feature type="transmembrane region" description="Helical" evidence="1">
    <location>
        <begin position="255"/>
        <end position="273"/>
    </location>
</feature>
<protein>
    <recommendedName>
        <fullName evidence="2">Membrane protein 6-pyruvoyl-tetrahydropterin synthase-related domain-containing protein</fullName>
    </recommendedName>
</protein>
<feature type="transmembrane region" description="Helical" evidence="1">
    <location>
        <begin position="114"/>
        <end position="133"/>
    </location>
</feature>
<organism evidence="3 5">
    <name type="scientific">Pyrococcus abyssi (strain GE5 / Orsay)</name>
    <dbReference type="NCBI Taxonomy" id="272844"/>
    <lineage>
        <taxon>Archaea</taxon>
        <taxon>Methanobacteriati</taxon>
        <taxon>Methanobacteriota</taxon>
        <taxon>Thermococci</taxon>
        <taxon>Thermococcales</taxon>
        <taxon>Thermococcaceae</taxon>
        <taxon>Pyrococcus</taxon>
    </lineage>
</organism>
<evidence type="ECO:0000313" key="4">
    <source>
        <dbReference type="EMBL" id="CCE71138.1"/>
    </source>
</evidence>
<dbReference type="PATRIC" id="fig|272844.11.peg.1784"/>
<evidence type="ECO:0000313" key="3">
    <source>
        <dbReference type="EMBL" id="CAB50574.1"/>
    </source>
</evidence>
<keyword evidence="1" id="KW-0472">Membrane</keyword>
<evidence type="ECO:0000313" key="6">
    <source>
        <dbReference type="Proteomes" id="UP000009139"/>
    </source>
</evidence>
<keyword evidence="1" id="KW-0812">Transmembrane</keyword>
<reference evidence="3" key="3">
    <citation type="journal article" date="2001" name="Genome Res.">
        <title>Genome evolution at the genus level: comparison of three complete genomes of hyperthermophilic archaea.</title>
        <authorList>
            <person name="Lecompte O."/>
            <person name="Ripp R."/>
            <person name="Puzos-Barbe V."/>
            <person name="Duprat S."/>
            <person name="Heilig R."/>
            <person name="Dietrich J."/>
            <person name="Thierry J.C."/>
            <person name="Poch O."/>
        </authorList>
    </citation>
    <scope>NUCLEOTIDE SEQUENCE</scope>
    <source>
        <strain evidence="3">Orsay</strain>
    </source>
</reference>
<reference evidence="4 6" key="5">
    <citation type="journal article" date="2012" name="Curr. Microbiol.">
        <title>Re-annotation of two hyperthermophilic archaea Pyrococcus abyssi GE5 and Pyrococcus furiosus DSM 3638.</title>
        <authorList>
            <person name="Gao J."/>
            <person name="Wang J."/>
        </authorList>
    </citation>
    <scope>GENOME REANNOTATION</scope>
    <source>
        <strain evidence="4">GE5</strain>
        <strain evidence="6">GE5 / Orsay</strain>
    </source>
</reference>